<reference evidence="2" key="1">
    <citation type="submission" date="2024-01" db="EMBL/GenBank/DDBJ databases">
        <title>Bank of Algae and Cyanobacteria of the Azores (BACA) strain genomes.</title>
        <authorList>
            <person name="Luz R."/>
            <person name="Cordeiro R."/>
            <person name="Fonseca A."/>
            <person name="Goncalves V."/>
        </authorList>
    </citation>
    <scope>NUCLEOTIDE SEQUENCE</scope>
    <source>
        <strain evidence="2">BACA0141</strain>
    </source>
</reference>
<sequence>MGKVEPHTLIKYCGNYTQILHDSGKYVNPSYLRNLPFQERRTLQLVQVTNFIVEQGKNSTGNTDWRSTIQTVNGLKLTGVKITDPVFVKKLDTGYQPKKDCLVTVSLGMPWAPKDWEGEEPCWKLIAGVIELIDYQPLSVEDLIAETDVEMKRVGWTEEEGRNYLDWTFYKRSRRQLTLDELKQFLNDLKSLPTSRK</sequence>
<dbReference type="Proteomes" id="UP001333818">
    <property type="component" value="Unassembled WGS sequence"/>
</dbReference>
<name>A0AAW9PUG6_9CYAN</name>
<dbReference type="Pfam" id="PF22557">
    <property type="entry name" value="DuOB"/>
    <property type="match status" value="1"/>
</dbReference>
<organism evidence="2 3">
    <name type="scientific">Tumidithrix elongata BACA0141</name>
    <dbReference type="NCBI Taxonomy" id="2716417"/>
    <lineage>
        <taxon>Bacteria</taxon>
        <taxon>Bacillati</taxon>
        <taxon>Cyanobacteriota</taxon>
        <taxon>Cyanophyceae</taxon>
        <taxon>Pseudanabaenales</taxon>
        <taxon>Pseudanabaenaceae</taxon>
        <taxon>Tumidithrix</taxon>
        <taxon>Tumidithrix elongata</taxon>
    </lineage>
</organism>
<evidence type="ECO:0000313" key="2">
    <source>
        <dbReference type="EMBL" id="MEE3716111.1"/>
    </source>
</evidence>
<protein>
    <recommendedName>
        <fullName evidence="1">Dual OB-containing domain-containing protein</fullName>
    </recommendedName>
</protein>
<proteinExistence type="predicted"/>
<dbReference type="AlphaFoldDB" id="A0AAW9PUG6"/>
<keyword evidence="3" id="KW-1185">Reference proteome</keyword>
<comment type="caution">
    <text evidence="2">The sequence shown here is derived from an EMBL/GenBank/DDBJ whole genome shotgun (WGS) entry which is preliminary data.</text>
</comment>
<evidence type="ECO:0000259" key="1">
    <source>
        <dbReference type="Pfam" id="PF22557"/>
    </source>
</evidence>
<dbReference type="InterPro" id="IPR054335">
    <property type="entry name" value="DuOB_dom"/>
</dbReference>
<dbReference type="EMBL" id="JAZBJZ010000013">
    <property type="protein sequence ID" value="MEE3716111.1"/>
    <property type="molecule type" value="Genomic_DNA"/>
</dbReference>
<gene>
    <name evidence="2" type="ORF">V2H45_05045</name>
</gene>
<accession>A0AAW9PUG6</accession>
<evidence type="ECO:0000313" key="3">
    <source>
        <dbReference type="Proteomes" id="UP001333818"/>
    </source>
</evidence>
<feature type="domain" description="Dual OB-containing" evidence="1">
    <location>
        <begin position="2"/>
        <end position="129"/>
    </location>
</feature>